<dbReference type="PANTHER" id="PTHR43717:SF1">
    <property type="entry name" value="ANAEROBIC NITRIC OXIDE REDUCTASE FLAVORUBREDOXIN"/>
    <property type="match status" value="1"/>
</dbReference>
<dbReference type="PROSITE" id="PS50902">
    <property type="entry name" value="FLAVODOXIN_LIKE"/>
    <property type="match status" value="1"/>
</dbReference>
<dbReference type="RefSeq" id="WP_072901606.1">
    <property type="nucleotide sequence ID" value="NZ_FRAD01000004.1"/>
</dbReference>
<dbReference type="InterPro" id="IPR045761">
    <property type="entry name" value="ODP_dom"/>
</dbReference>
<protein>
    <submittedName>
        <fullName evidence="3">Flavorubredoxin</fullName>
    </submittedName>
</protein>
<keyword evidence="4" id="KW-1185">Reference proteome</keyword>
<dbReference type="GO" id="GO:0046872">
    <property type="term" value="F:metal ion binding"/>
    <property type="evidence" value="ECO:0007669"/>
    <property type="project" value="InterPro"/>
</dbReference>
<dbReference type="CDD" id="cd07709">
    <property type="entry name" value="flavodiiron_proteins_MBL-fold"/>
    <property type="match status" value="1"/>
</dbReference>
<dbReference type="GO" id="GO:0010181">
    <property type="term" value="F:FMN binding"/>
    <property type="evidence" value="ECO:0007669"/>
    <property type="project" value="InterPro"/>
</dbReference>
<dbReference type="GO" id="GO:0009055">
    <property type="term" value="F:electron transfer activity"/>
    <property type="evidence" value="ECO:0007669"/>
    <property type="project" value="InterPro"/>
</dbReference>
<dbReference type="InterPro" id="IPR001279">
    <property type="entry name" value="Metallo-B-lactamas"/>
</dbReference>
<feature type="domain" description="Flavodoxin-like" evidence="2">
    <location>
        <begin position="256"/>
        <end position="396"/>
    </location>
</feature>
<evidence type="ECO:0000313" key="4">
    <source>
        <dbReference type="Proteomes" id="UP000183952"/>
    </source>
</evidence>
<dbReference type="InterPro" id="IPR016440">
    <property type="entry name" value="Rubredoxin-O_OxRdtase"/>
</dbReference>
<dbReference type="InterPro" id="IPR008254">
    <property type="entry name" value="Flavodoxin/NO_synth"/>
</dbReference>
<dbReference type="PIRSF" id="PIRSF005243">
    <property type="entry name" value="ROO"/>
    <property type="match status" value="1"/>
</dbReference>
<dbReference type="Proteomes" id="UP000183952">
    <property type="component" value="Unassembled WGS sequence"/>
</dbReference>
<dbReference type="Gene3D" id="3.60.15.10">
    <property type="entry name" value="Ribonuclease Z/Hydroxyacylglutathione hydrolase-like"/>
    <property type="match status" value="1"/>
</dbReference>
<dbReference type="SUPFAM" id="SSF52218">
    <property type="entry name" value="Flavoproteins"/>
    <property type="match status" value="1"/>
</dbReference>
<dbReference type="InterPro" id="IPR036866">
    <property type="entry name" value="RibonucZ/Hydroxyglut_hydro"/>
</dbReference>
<gene>
    <name evidence="3" type="ORF">SAMN02745248_00331</name>
</gene>
<dbReference type="STRING" id="1121331.SAMN02745248_00331"/>
<dbReference type="SUPFAM" id="SSF56281">
    <property type="entry name" value="Metallo-hydrolase/oxidoreductase"/>
    <property type="match status" value="1"/>
</dbReference>
<proteinExistence type="inferred from homology"/>
<evidence type="ECO:0000313" key="3">
    <source>
        <dbReference type="EMBL" id="SHJ53801.1"/>
    </source>
</evidence>
<dbReference type="PANTHER" id="PTHR43717">
    <property type="entry name" value="ANAEROBIC NITRIC OXIDE REDUCTASE FLAVORUBREDOXIN"/>
    <property type="match status" value="1"/>
</dbReference>
<sequence>MHCIRNIKEDIFYVGASDRRLSLFENTFPIPDGVSYNSYIILDEKNVLMDTVDSSVEKQFMQNLEHVLQGKKLDYVVVNHMEPDHCGTLQNVIEKYPEVKVVGNSKTMCMVKQFFDFDIDSRAIVIKEGDTLSLGKHVLKFFMAPMVHWPEAMVTYDATDKILFSADAFGTFGTLDGNIFDDEVNFKCKWIDEARRYYANIVGKYGVQVQSLLKKVVAFEVEMIAPLHGPIIRENIKYIIGKYDLWSSYRPEESSVLIAYASIYGGTENAANVLAYRLGELGVKNIAVYDVSNTHSSYIVSEAFKYSHAVFAAPTYNNGIFPNMETLLLDLKAHNYSNRTVAIIENGSWGPVSGKHMKEIIESMKNINIIDNTITIKSTVKSLQKDDIDNLADTIVKSLQ</sequence>
<reference evidence="3 4" key="1">
    <citation type="submission" date="2016-11" db="EMBL/GenBank/DDBJ databases">
        <authorList>
            <person name="Jaros S."/>
            <person name="Januszkiewicz K."/>
            <person name="Wedrychowicz H."/>
        </authorList>
    </citation>
    <scope>NUCLEOTIDE SEQUENCE [LARGE SCALE GENOMIC DNA]</scope>
    <source>
        <strain evidence="3 4">DSM 3090</strain>
    </source>
</reference>
<dbReference type="OrthoDB" id="9807946at2"/>
<dbReference type="SMART" id="SM00849">
    <property type="entry name" value="Lactamase_B"/>
    <property type="match status" value="1"/>
</dbReference>
<organism evidence="3 4">
    <name type="scientific">Hathewaya proteolytica DSM 3090</name>
    <dbReference type="NCBI Taxonomy" id="1121331"/>
    <lineage>
        <taxon>Bacteria</taxon>
        <taxon>Bacillati</taxon>
        <taxon>Bacillota</taxon>
        <taxon>Clostridia</taxon>
        <taxon>Eubacteriales</taxon>
        <taxon>Clostridiaceae</taxon>
        <taxon>Hathewaya</taxon>
    </lineage>
</organism>
<name>A0A1M6K4E6_9CLOT</name>
<dbReference type="Gene3D" id="3.40.50.360">
    <property type="match status" value="1"/>
</dbReference>
<dbReference type="EMBL" id="FRAD01000004">
    <property type="protein sequence ID" value="SHJ53801.1"/>
    <property type="molecule type" value="Genomic_DNA"/>
</dbReference>
<dbReference type="Pfam" id="PF00258">
    <property type="entry name" value="Flavodoxin_1"/>
    <property type="match status" value="1"/>
</dbReference>
<dbReference type="AlphaFoldDB" id="A0A1M6K4E6"/>
<accession>A0A1M6K4E6</accession>
<dbReference type="GO" id="GO:0016651">
    <property type="term" value="F:oxidoreductase activity, acting on NAD(P)H"/>
    <property type="evidence" value="ECO:0007669"/>
    <property type="project" value="UniProtKB-ARBA"/>
</dbReference>
<dbReference type="InterPro" id="IPR029039">
    <property type="entry name" value="Flavoprotein-like_sf"/>
</dbReference>
<evidence type="ECO:0000256" key="1">
    <source>
        <dbReference type="ARBA" id="ARBA00007121"/>
    </source>
</evidence>
<evidence type="ECO:0000259" key="2">
    <source>
        <dbReference type="PROSITE" id="PS50902"/>
    </source>
</evidence>
<dbReference type="Pfam" id="PF19583">
    <property type="entry name" value="ODP"/>
    <property type="match status" value="1"/>
</dbReference>
<comment type="similarity">
    <text evidence="1">In the N-terminal section; belongs to the zinc metallo-hydrolase group 3 family.</text>
</comment>